<dbReference type="EMBL" id="OBMI01000001">
    <property type="protein sequence ID" value="SOB78955.1"/>
    <property type="molecule type" value="Genomic_DNA"/>
</dbReference>
<dbReference type="PANTHER" id="PTHR46825">
    <property type="entry name" value="D-ALANYL-D-ALANINE-CARBOXYPEPTIDASE/ENDOPEPTIDASE AMPH"/>
    <property type="match status" value="1"/>
</dbReference>
<dbReference type="AlphaFoldDB" id="A0A285QAI2"/>
<dbReference type="RefSeq" id="WP_179640803.1">
    <property type="nucleotide sequence ID" value="NZ_OBMI01000001.1"/>
</dbReference>
<dbReference type="PANTHER" id="PTHR46825:SF9">
    <property type="entry name" value="BETA-LACTAMASE-RELATED DOMAIN-CONTAINING PROTEIN"/>
    <property type="match status" value="1"/>
</dbReference>
<dbReference type="InterPro" id="IPR012338">
    <property type="entry name" value="Beta-lactam/transpept-like"/>
</dbReference>
<accession>A0A285QAI2</accession>
<evidence type="ECO:0000256" key="1">
    <source>
        <dbReference type="SAM" id="SignalP"/>
    </source>
</evidence>
<keyword evidence="3" id="KW-0378">Hydrolase</keyword>
<feature type="chain" id="PRO_5012786713" evidence="1">
    <location>
        <begin position="22"/>
        <end position="350"/>
    </location>
</feature>
<organism evidence="3 4">
    <name type="scientific">Sphingomonas guangdongensis</name>
    <dbReference type="NCBI Taxonomy" id="1141890"/>
    <lineage>
        <taxon>Bacteria</taxon>
        <taxon>Pseudomonadati</taxon>
        <taxon>Pseudomonadota</taxon>
        <taxon>Alphaproteobacteria</taxon>
        <taxon>Sphingomonadales</taxon>
        <taxon>Sphingomonadaceae</taxon>
        <taxon>Sphingomonas</taxon>
    </lineage>
</organism>
<dbReference type="Pfam" id="PF00144">
    <property type="entry name" value="Beta-lactamase"/>
    <property type="match status" value="1"/>
</dbReference>
<evidence type="ECO:0000313" key="4">
    <source>
        <dbReference type="Proteomes" id="UP000219494"/>
    </source>
</evidence>
<gene>
    <name evidence="3" type="ORF">SAMN06297144_0301</name>
</gene>
<dbReference type="InterPro" id="IPR050491">
    <property type="entry name" value="AmpC-like"/>
</dbReference>
<sequence>MIGRRTLIGAGLALAATRAGAAVPDSKPRAIDALVLPAGFGGVIGYGRGGRLVHLRCAGMADVEAGRPVTPATRFRWGSASKWLASAAVLRLVDMGRLALDAPVSRYLPDFRADTGAQVRLVHLLSNTSGIPDLLSREVASNPGLRSSNASAAAMVARFADGDLAFAPGSGWDYAALNWVIIAAMVERVTGQPFADALERLAIRPIGLPDTGFAQAGAPEMPALAAAYATTAPVARKMSPAPAFIAATGNVASTAADAVRAAHGIFNGRLLRPASRVALATVRWPAEAYALGGRVRDIAGARWAWEAGRVGGYRALIAHRLGSDETVVAFNNTDVAQSTIGGWVETIARA</sequence>
<feature type="signal peptide" evidence="1">
    <location>
        <begin position="1"/>
        <end position="21"/>
    </location>
</feature>
<keyword evidence="3" id="KW-0645">Protease</keyword>
<proteinExistence type="predicted"/>
<evidence type="ECO:0000259" key="2">
    <source>
        <dbReference type="Pfam" id="PF00144"/>
    </source>
</evidence>
<dbReference type="InterPro" id="IPR001466">
    <property type="entry name" value="Beta-lactam-related"/>
</dbReference>
<reference evidence="3 4" key="1">
    <citation type="submission" date="2017-07" db="EMBL/GenBank/DDBJ databases">
        <authorList>
            <person name="Sun Z.S."/>
            <person name="Albrecht U."/>
            <person name="Echele G."/>
            <person name="Lee C.C."/>
        </authorList>
    </citation>
    <scope>NUCLEOTIDE SEQUENCE [LARGE SCALE GENOMIC DNA]</scope>
    <source>
        <strain evidence="3 4">CGMCC 1.12672</strain>
    </source>
</reference>
<dbReference type="Proteomes" id="UP000219494">
    <property type="component" value="Unassembled WGS sequence"/>
</dbReference>
<protein>
    <submittedName>
        <fullName evidence="3">D-alanyl-D-alanine carboxypeptidase</fullName>
    </submittedName>
</protein>
<dbReference type="GO" id="GO:0004180">
    <property type="term" value="F:carboxypeptidase activity"/>
    <property type="evidence" value="ECO:0007669"/>
    <property type="project" value="UniProtKB-KW"/>
</dbReference>
<dbReference type="SUPFAM" id="SSF56601">
    <property type="entry name" value="beta-lactamase/transpeptidase-like"/>
    <property type="match status" value="1"/>
</dbReference>
<name>A0A285QAI2_9SPHN</name>
<keyword evidence="1" id="KW-0732">Signal</keyword>
<feature type="domain" description="Beta-lactamase-related" evidence="2">
    <location>
        <begin position="41"/>
        <end position="335"/>
    </location>
</feature>
<dbReference type="Gene3D" id="3.40.710.10">
    <property type="entry name" value="DD-peptidase/beta-lactamase superfamily"/>
    <property type="match status" value="1"/>
</dbReference>
<keyword evidence="3" id="KW-0121">Carboxypeptidase</keyword>
<keyword evidence="4" id="KW-1185">Reference proteome</keyword>
<evidence type="ECO:0000313" key="3">
    <source>
        <dbReference type="EMBL" id="SOB78955.1"/>
    </source>
</evidence>